<organism evidence="1 2">
    <name type="scientific">Herpetosiphon geysericola</name>
    <dbReference type="NCBI Taxonomy" id="70996"/>
    <lineage>
        <taxon>Bacteria</taxon>
        <taxon>Bacillati</taxon>
        <taxon>Chloroflexota</taxon>
        <taxon>Chloroflexia</taxon>
        <taxon>Herpetosiphonales</taxon>
        <taxon>Herpetosiphonaceae</taxon>
        <taxon>Herpetosiphon</taxon>
    </lineage>
</organism>
<reference evidence="1 2" key="1">
    <citation type="submission" date="2015-07" db="EMBL/GenBank/DDBJ databases">
        <title>Whole genome sequence of Herpetosiphon geysericola DSM 7119.</title>
        <authorList>
            <person name="Hemp J."/>
            <person name="Ward L.M."/>
            <person name="Pace L.A."/>
            <person name="Fischer W.W."/>
        </authorList>
    </citation>
    <scope>NUCLEOTIDE SEQUENCE [LARGE SCALE GENOMIC DNA]</scope>
    <source>
        <strain evidence="1 2">DSM 7119</strain>
    </source>
</reference>
<proteinExistence type="predicted"/>
<protein>
    <submittedName>
        <fullName evidence="1">Uncharacterized protein</fullName>
    </submittedName>
</protein>
<comment type="caution">
    <text evidence="1">The sequence shown here is derived from an EMBL/GenBank/DDBJ whole genome shotgun (WGS) entry which is preliminary data.</text>
</comment>
<sequence>MRDFWPQVQALAGETLATTVQRRLFTILSVDAEELWLEPHRTRKKRWLRRRDFEVLLQSGVDLKRLTRADIAEQMPNARFNTAYVYTILAHLGIIDD</sequence>
<dbReference type="Proteomes" id="UP000050277">
    <property type="component" value="Unassembled WGS sequence"/>
</dbReference>
<keyword evidence="2" id="KW-1185">Reference proteome</keyword>
<accession>A0A0N8GSV5</accession>
<name>A0A0N8GSV5_9CHLR</name>
<evidence type="ECO:0000313" key="2">
    <source>
        <dbReference type="Proteomes" id="UP000050277"/>
    </source>
</evidence>
<dbReference type="OrthoDB" id="9839603at2"/>
<dbReference type="RefSeq" id="WP_054533717.1">
    <property type="nucleotide sequence ID" value="NZ_LGKP01000012.1"/>
</dbReference>
<evidence type="ECO:0000313" key="1">
    <source>
        <dbReference type="EMBL" id="KPL90354.1"/>
    </source>
</evidence>
<dbReference type="EMBL" id="LGKP01000012">
    <property type="protein sequence ID" value="KPL90354.1"/>
    <property type="molecule type" value="Genomic_DNA"/>
</dbReference>
<gene>
    <name evidence="1" type="ORF">SE18_07010</name>
</gene>
<dbReference type="AlphaFoldDB" id="A0A0N8GSV5"/>